<evidence type="ECO:0000256" key="7">
    <source>
        <dbReference type="PROSITE-ProRule" id="PRU00221"/>
    </source>
</evidence>
<keyword evidence="4" id="KW-0677">Repeat</keyword>
<dbReference type="InParanoid" id="A0A0D1CK15"/>
<dbReference type="GeneID" id="23564532"/>
<reference evidence="10 11" key="1">
    <citation type="journal article" date="2006" name="Nature">
        <title>Insights from the genome of the biotrophic fungal plant pathogen Ustilago maydis.</title>
        <authorList>
            <person name="Kamper J."/>
            <person name="Kahmann R."/>
            <person name="Bolker M."/>
            <person name="Ma L.J."/>
            <person name="Brefort T."/>
            <person name="Saville B.J."/>
            <person name="Banuett F."/>
            <person name="Kronstad J.W."/>
            <person name="Gold S.E."/>
            <person name="Muller O."/>
            <person name="Perlin M.H."/>
            <person name="Wosten H.A."/>
            <person name="de Vries R."/>
            <person name="Ruiz-Herrera J."/>
            <person name="Reynaga-Pena C.G."/>
            <person name="Snetselaar K."/>
            <person name="McCann M."/>
            <person name="Perez-Martin J."/>
            <person name="Feldbrugge M."/>
            <person name="Basse C.W."/>
            <person name="Steinberg G."/>
            <person name="Ibeas J.I."/>
            <person name="Holloman W."/>
            <person name="Guzman P."/>
            <person name="Farman M."/>
            <person name="Stajich J.E."/>
            <person name="Sentandreu R."/>
            <person name="Gonzalez-Prieto J.M."/>
            <person name="Kennell J.C."/>
            <person name="Molina L."/>
            <person name="Schirawski J."/>
            <person name="Mendoza-Mendoza A."/>
            <person name="Greilinger D."/>
            <person name="Munch K."/>
            <person name="Rossel N."/>
            <person name="Scherer M."/>
            <person name="Vranes M."/>
            <person name="Ladendorf O."/>
            <person name="Vincon V."/>
            <person name="Fuchs U."/>
            <person name="Sandrock B."/>
            <person name="Meng S."/>
            <person name="Ho E.C."/>
            <person name="Cahill M.J."/>
            <person name="Boyce K.J."/>
            <person name="Klose J."/>
            <person name="Klosterman S.J."/>
            <person name="Deelstra H.J."/>
            <person name="Ortiz-Castellanos L."/>
            <person name="Li W."/>
            <person name="Sanchez-Alonso P."/>
            <person name="Schreier P.H."/>
            <person name="Hauser-Hahn I."/>
            <person name="Vaupel M."/>
            <person name="Koopmann E."/>
            <person name="Friedrich G."/>
            <person name="Voss H."/>
            <person name="Schluter T."/>
            <person name="Margolis J."/>
            <person name="Platt D."/>
            <person name="Swimmer C."/>
            <person name="Gnirke A."/>
            <person name="Chen F."/>
            <person name="Vysotskaia V."/>
            <person name="Mannhaupt G."/>
            <person name="Guldener U."/>
            <person name="Munsterkotter M."/>
            <person name="Haase D."/>
            <person name="Oesterheld M."/>
            <person name="Mewes H.W."/>
            <person name="Mauceli E.W."/>
            <person name="DeCaprio D."/>
            <person name="Wade C.M."/>
            <person name="Butler J."/>
            <person name="Young S."/>
            <person name="Jaffe D.B."/>
            <person name="Calvo S."/>
            <person name="Nusbaum C."/>
            <person name="Galagan J."/>
            <person name="Birren B.W."/>
        </authorList>
    </citation>
    <scope>NUCLEOTIDE SEQUENCE [LARGE SCALE GENOMIC DNA]</scope>
    <source>
        <strain evidence="11">DSM 14603 / FGSC 9021 / UM521</strain>
    </source>
</reference>
<dbReference type="PROSITE" id="PS50082">
    <property type="entry name" value="WD_REPEATS_2"/>
    <property type="match status" value="1"/>
</dbReference>
<keyword evidence="3 7" id="KW-0853">WD repeat</keyword>
<dbReference type="PROSITE" id="PS00170">
    <property type="entry name" value="CSA_PPIASE_1"/>
    <property type="match status" value="1"/>
</dbReference>
<accession>A0A0D1CK15</accession>
<dbReference type="KEGG" id="uma:UMAG_04310"/>
<comment type="catalytic activity">
    <reaction evidence="1">
        <text>[protein]-peptidylproline (omega=180) = [protein]-peptidylproline (omega=0)</text>
        <dbReference type="Rhea" id="RHEA:16237"/>
        <dbReference type="Rhea" id="RHEA-COMP:10747"/>
        <dbReference type="Rhea" id="RHEA-COMP:10748"/>
        <dbReference type="ChEBI" id="CHEBI:83833"/>
        <dbReference type="ChEBI" id="CHEBI:83834"/>
        <dbReference type="EC" id="5.2.1.8"/>
    </reaction>
</comment>
<feature type="compositionally biased region" description="Low complexity" evidence="8">
    <location>
        <begin position="112"/>
        <end position="125"/>
    </location>
</feature>
<evidence type="ECO:0000256" key="5">
    <source>
        <dbReference type="ARBA" id="ARBA00023110"/>
    </source>
</evidence>
<dbReference type="eggNOG" id="KOG0882">
    <property type="taxonomic scope" value="Eukaryota"/>
</dbReference>
<name>A0A0D1CK15_MYCMD</name>
<dbReference type="GO" id="GO:0003755">
    <property type="term" value="F:peptidyl-prolyl cis-trans isomerase activity"/>
    <property type="evidence" value="ECO:0000318"/>
    <property type="project" value="GO_Central"/>
</dbReference>
<dbReference type="PRINTS" id="PR00153">
    <property type="entry name" value="CSAPPISMRASE"/>
</dbReference>
<dbReference type="InterPro" id="IPR015943">
    <property type="entry name" value="WD40/YVTN_repeat-like_dom_sf"/>
</dbReference>
<keyword evidence="5" id="KW-0697">Rotamase</keyword>
<feature type="region of interest" description="Disordered" evidence="8">
    <location>
        <begin position="1"/>
        <end position="146"/>
    </location>
</feature>
<dbReference type="EC" id="5.2.1.8" evidence="2"/>
<feature type="repeat" description="WD" evidence="7">
    <location>
        <begin position="172"/>
        <end position="213"/>
    </location>
</feature>
<evidence type="ECO:0000313" key="11">
    <source>
        <dbReference type="Proteomes" id="UP000000561"/>
    </source>
</evidence>
<keyword evidence="11" id="KW-1185">Reference proteome</keyword>
<dbReference type="FunFam" id="2.40.100.10:FF:000003">
    <property type="entry name" value="Peptidylprolyl isomerase domain and WD repeat-containing 1"/>
    <property type="match status" value="1"/>
</dbReference>
<dbReference type="Pfam" id="PF00400">
    <property type="entry name" value="WD40"/>
    <property type="match status" value="1"/>
</dbReference>
<feature type="compositionally biased region" description="Low complexity" evidence="8">
    <location>
        <begin position="23"/>
        <end position="40"/>
    </location>
</feature>
<dbReference type="SMART" id="SM00320">
    <property type="entry name" value="WD40"/>
    <property type="match status" value="4"/>
</dbReference>
<dbReference type="PANTHER" id="PTHR45625">
    <property type="entry name" value="PEPTIDYL-PROLYL CIS-TRANS ISOMERASE-RELATED"/>
    <property type="match status" value="1"/>
</dbReference>
<dbReference type="CDD" id="cd01927">
    <property type="entry name" value="cyclophilin_WD40"/>
    <property type="match status" value="1"/>
</dbReference>
<dbReference type="GO" id="GO:0006457">
    <property type="term" value="P:protein folding"/>
    <property type="evidence" value="ECO:0000318"/>
    <property type="project" value="GO_Central"/>
</dbReference>
<dbReference type="InterPro" id="IPR029000">
    <property type="entry name" value="Cyclophilin-like_dom_sf"/>
</dbReference>
<dbReference type="Gene3D" id="2.130.10.10">
    <property type="entry name" value="YVTN repeat-like/Quinoprotein amine dehydrogenase"/>
    <property type="match status" value="2"/>
</dbReference>
<gene>
    <name evidence="10" type="ORF">UMAG_04310</name>
</gene>
<dbReference type="PANTHER" id="PTHR45625:SF4">
    <property type="entry name" value="PEPTIDYLPROLYL ISOMERASE DOMAIN AND WD REPEAT-CONTAINING PROTEIN 1"/>
    <property type="match status" value="1"/>
</dbReference>
<evidence type="ECO:0000256" key="1">
    <source>
        <dbReference type="ARBA" id="ARBA00000971"/>
    </source>
</evidence>
<dbReference type="FunCoup" id="A0A0D1CK15">
    <property type="interactions" value="716"/>
</dbReference>
<dbReference type="InterPro" id="IPR020892">
    <property type="entry name" value="Cyclophilin-type_PPIase_CS"/>
</dbReference>
<evidence type="ECO:0000256" key="6">
    <source>
        <dbReference type="ARBA" id="ARBA00023235"/>
    </source>
</evidence>
<dbReference type="Proteomes" id="UP000000561">
    <property type="component" value="Chromosome 14"/>
</dbReference>
<proteinExistence type="predicted"/>
<dbReference type="PROSITE" id="PS50072">
    <property type="entry name" value="CSA_PPIASE_2"/>
    <property type="match status" value="1"/>
</dbReference>
<dbReference type="Gene3D" id="2.40.100.10">
    <property type="entry name" value="Cyclophilin-like"/>
    <property type="match status" value="1"/>
</dbReference>
<evidence type="ECO:0000256" key="2">
    <source>
        <dbReference type="ARBA" id="ARBA00013194"/>
    </source>
</evidence>
<feature type="domain" description="PPIase cyclophilin-type" evidence="9">
    <location>
        <begin position="717"/>
        <end position="864"/>
    </location>
</feature>
<protein>
    <recommendedName>
        <fullName evidence="2">peptidylprolyl isomerase</fullName>
        <ecNumber evidence="2">5.2.1.8</ecNumber>
    </recommendedName>
</protein>
<evidence type="ECO:0000256" key="4">
    <source>
        <dbReference type="ARBA" id="ARBA00022737"/>
    </source>
</evidence>
<dbReference type="OMA" id="FYMFTRV"/>
<evidence type="ECO:0000259" key="9">
    <source>
        <dbReference type="PROSITE" id="PS50072"/>
    </source>
</evidence>
<keyword evidence="6" id="KW-0413">Isomerase</keyword>
<dbReference type="VEuPathDB" id="FungiDB:UMAG_04310"/>
<dbReference type="OrthoDB" id="10264753at2759"/>
<feature type="compositionally biased region" description="Low complexity" evidence="8">
    <location>
        <begin position="696"/>
        <end position="707"/>
    </location>
</feature>
<dbReference type="RefSeq" id="XP_011391033.1">
    <property type="nucleotide sequence ID" value="XM_011392731.1"/>
</dbReference>
<dbReference type="PROSITE" id="PS50294">
    <property type="entry name" value="WD_REPEATS_REGION"/>
    <property type="match status" value="1"/>
</dbReference>
<dbReference type="SUPFAM" id="SSF50978">
    <property type="entry name" value="WD40 repeat-like"/>
    <property type="match status" value="1"/>
</dbReference>
<feature type="region of interest" description="Disordered" evidence="8">
    <location>
        <begin position="652"/>
        <end position="708"/>
    </location>
</feature>
<dbReference type="InterPro" id="IPR002130">
    <property type="entry name" value="Cyclophilin-type_PPIase_dom"/>
</dbReference>
<feature type="compositionally biased region" description="Polar residues" evidence="8">
    <location>
        <begin position="680"/>
        <end position="693"/>
    </location>
</feature>
<dbReference type="EMBL" id="CM003153">
    <property type="protein sequence ID" value="KIS67203.1"/>
    <property type="molecule type" value="Genomic_DNA"/>
</dbReference>
<evidence type="ECO:0000256" key="8">
    <source>
        <dbReference type="SAM" id="MobiDB-lite"/>
    </source>
</evidence>
<sequence length="865" mass="93487">MSGVCILPTPIREATADMSATYSSDRSGSAESSGSSMPGSHLPQQEPPSSGPNSRQSRRRSQSFDTTDSDSDSDEGQNVGPQPAATVGDDATSDDENDDDDADLGPPPPPATDAGSHDSSQSPSSDNRVPKRAHGLSEDTAQPLQKKRKAIALAHEATYLSNLPSADRYFKSLMHRDTVNSVTVTPRSNFVITTSIDGWVKFWKKSSLSSRASAESRPPSSSNSALSTSSLFSGSSVVEFVKQYRAHLAPIIAWSCSADGASYATLDAEANVKIFDVDNFDLINMIKLPFKARTLAWVHRQGSARSLLAITDEESNLIRIYDGRSAPDEHLQEAHLDTDDPRQSESDPATAGIKSIGTSHQPLFTVSKVHRAPVHILCFNAQHNVVVSCDVTGFVEYWTTEEPFSAPSTSKITGMFELKSTTDLFEFKKTKTVPTTLTISKDGERLAIFSISDRQIRIFDFRTAKIIRRYDESLEALQAAQALPPPEEASAVLEGKGENKGLLTNGAQVEVNFKVDQMEFGRRIALEREISASSAQGPLSGLANAASAALWNVLFDESGNFIIFASLQGIKFVNLVTNRCVRLLGKDESVRFMHLALFQGAPDKKLTSLAAAASENPLLAKQGLVDPTLFATAFGRARFYMFTRVDPDAMGASSGDGASGGGASENRDVFNERPTREEQTIASATAQAGSGLNRSGAGAADKNAAGGSVKNTKATLHTTHGDIHLTLYTELVPKTCKNFIGLAKKGYYDNVIFHRIIKKFMLQTGDPLGDGTGGESLWGGNFEDEFHPSLNHSRPFTLSMANAGPNTNGSQFFITTVPTPWLDRKHTVFGKVDAGIDVVKRIEQAKVDSNDKPRQDIRIINVSLR</sequence>
<dbReference type="InterPro" id="IPR001680">
    <property type="entry name" value="WD40_rpt"/>
</dbReference>
<evidence type="ECO:0000313" key="10">
    <source>
        <dbReference type="EMBL" id="KIS67203.1"/>
    </source>
</evidence>
<evidence type="ECO:0000256" key="3">
    <source>
        <dbReference type="ARBA" id="ARBA00022574"/>
    </source>
</evidence>
<organism evidence="10 11">
    <name type="scientific">Mycosarcoma maydis</name>
    <name type="common">Corn smut fungus</name>
    <name type="synonym">Ustilago maydis</name>
    <dbReference type="NCBI Taxonomy" id="5270"/>
    <lineage>
        <taxon>Eukaryota</taxon>
        <taxon>Fungi</taxon>
        <taxon>Dikarya</taxon>
        <taxon>Basidiomycota</taxon>
        <taxon>Ustilaginomycotina</taxon>
        <taxon>Ustilaginomycetes</taxon>
        <taxon>Ustilaginales</taxon>
        <taxon>Ustilaginaceae</taxon>
        <taxon>Mycosarcoma</taxon>
    </lineage>
</organism>
<feature type="compositionally biased region" description="Basic and acidic residues" evidence="8">
    <location>
        <begin position="665"/>
        <end position="679"/>
    </location>
</feature>
<dbReference type="STRING" id="237631.A0A0D1CK15"/>
<feature type="compositionally biased region" description="Acidic residues" evidence="8">
    <location>
        <begin position="91"/>
        <end position="103"/>
    </location>
</feature>
<dbReference type="GO" id="GO:0005634">
    <property type="term" value="C:nucleus"/>
    <property type="evidence" value="ECO:0007669"/>
    <property type="project" value="UniProtKB-ARBA"/>
</dbReference>
<dbReference type="InterPro" id="IPR044666">
    <property type="entry name" value="Cyclophilin_A-like"/>
</dbReference>
<dbReference type="AlphaFoldDB" id="A0A0D1CK15"/>
<dbReference type="Pfam" id="PF00160">
    <property type="entry name" value="Pro_isomerase"/>
    <property type="match status" value="1"/>
</dbReference>
<dbReference type="SUPFAM" id="SSF50891">
    <property type="entry name" value="Cyclophilin-like"/>
    <property type="match status" value="1"/>
</dbReference>
<dbReference type="InterPro" id="IPR036322">
    <property type="entry name" value="WD40_repeat_dom_sf"/>
</dbReference>